<sequence>MASKIYKSVNLVANREGFDARFIDPELINAYGLTIYEKLLWVTANVGGKLIKYSREGRKKEPVITIPGVDGEISGPTAVIVNSTIGFAIAERVENIKPSALFFSSNEGTIGGYNKDVNLDHGIVKFISPDKAVYNGITLLDDKLYAADFGNNRIDVFGADFERIVKHGSYEFKYPGDQPKGYVVFNIVAIDGLLYVPYAKKKNTAPGYMSGPGLGFIAVYDDKGEFIKTLIGVDNHLDTPYSLVIAPKNFGKFSGKFLVGNFGAGKINAWDINDTGCPAKYLGKIEVKCGDGVKDFYINHLSTLVAYKRALFFCAGPNQKADGVVGKIMPL</sequence>
<dbReference type="InterPro" id="IPR011042">
    <property type="entry name" value="6-blade_b-propeller_TolB-like"/>
</dbReference>
<protein>
    <submittedName>
        <fullName evidence="1">TIGR03118 family protein</fullName>
    </submittedName>
</protein>
<dbReference type="InterPro" id="IPR011044">
    <property type="entry name" value="Quino_amine_DH_bsu"/>
</dbReference>
<name>A0A3G5A7H0_9VIRU</name>
<dbReference type="SUPFAM" id="SSF50969">
    <property type="entry name" value="YVTN repeat-like/Quinoprotein amine dehydrogenase"/>
    <property type="match status" value="1"/>
</dbReference>
<proteinExistence type="predicted"/>
<reference evidence="1" key="1">
    <citation type="submission" date="2018-10" db="EMBL/GenBank/DDBJ databases">
        <title>Hidden diversity of soil giant viruses.</title>
        <authorList>
            <person name="Schulz F."/>
            <person name="Alteio L."/>
            <person name="Goudeau D."/>
            <person name="Ryan E.M."/>
            <person name="Malmstrom R.R."/>
            <person name="Blanchard J."/>
            <person name="Woyke T."/>
        </authorList>
    </citation>
    <scope>NUCLEOTIDE SEQUENCE</scope>
    <source>
        <strain evidence="1">HYV1</strain>
    </source>
</reference>
<organism evidence="1">
    <name type="scientific">Hyperionvirus sp</name>
    <dbReference type="NCBI Taxonomy" id="2487770"/>
    <lineage>
        <taxon>Viruses</taxon>
        <taxon>Varidnaviria</taxon>
        <taxon>Bamfordvirae</taxon>
        <taxon>Nucleocytoviricota</taxon>
        <taxon>Megaviricetes</taxon>
        <taxon>Imitervirales</taxon>
        <taxon>Mimiviridae</taxon>
        <taxon>Klosneuvirinae</taxon>
    </lineage>
</organism>
<accession>A0A3G5A7H0</accession>
<dbReference type="NCBIfam" id="TIGR03118">
    <property type="entry name" value="PEPCTERM_chp_1"/>
    <property type="match status" value="1"/>
</dbReference>
<evidence type="ECO:0000313" key="1">
    <source>
        <dbReference type="EMBL" id="AYV83118.1"/>
    </source>
</evidence>
<dbReference type="InterPro" id="IPR017549">
    <property type="entry name" value="APMV_L690"/>
</dbReference>
<dbReference type="Gene3D" id="2.120.10.30">
    <property type="entry name" value="TolB, C-terminal domain"/>
    <property type="match status" value="1"/>
</dbReference>
<gene>
    <name evidence="1" type="ORF">Hyperionvirus4_83</name>
</gene>
<dbReference type="EMBL" id="MK072386">
    <property type="protein sequence ID" value="AYV83118.1"/>
    <property type="molecule type" value="Genomic_DNA"/>
</dbReference>